<dbReference type="PANTHER" id="PTHR43630">
    <property type="entry name" value="POLY-BETA-1,6-N-ACETYL-D-GLUCOSAMINE SYNTHASE"/>
    <property type="match status" value="1"/>
</dbReference>
<dbReference type="InterPro" id="IPR011990">
    <property type="entry name" value="TPR-like_helical_dom_sf"/>
</dbReference>
<comment type="caution">
    <text evidence="2">The sequence shown here is derived from an EMBL/GenBank/DDBJ whole genome shotgun (WGS) entry which is preliminary data.</text>
</comment>
<evidence type="ECO:0000313" key="3">
    <source>
        <dbReference type="Proteomes" id="UP000886847"/>
    </source>
</evidence>
<name>A0A9D2AU56_9FIRM</name>
<dbReference type="PANTHER" id="PTHR43630:SF2">
    <property type="entry name" value="GLYCOSYLTRANSFERASE"/>
    <property type="match status" value="1"/>
</dbReference>
<dbReference type="Pfam" id="PF00535">
    <property type="entry name" value="Glycos_transf_2"/>
    <property type="match status" value="1"/>
</dbReference>
<dbReference type="InterPro" id="IPR001173">
    <property type="entry name" value="Glyco_trans_2-like"/>
</dbReference>
<sequence>MTLGLCMIVKDEEEVLGRCLQSVQGVFDEIYITDTGSHDNTPRIAAQFTPFVFRFPWRQDFAAARNASFAPARTDYIMWLDADDVLLPQARQALLALKPRLGEADCWYLRYDAAFDAHGNVTLHFRRERIVRRSCGFVWEGAVHETLQVSGTTAQADISVTHLRAEHKEQGRNLRIFARLFADGKTPCSRQKYYFARELEDSGLYDTAACAYEWFLRGSGWAEDKICACRGLAHCHAACGRRQEQLEALLRSFAYAPPRAETCCCVGRFFVEEGNWKQAIFWFRLALHTGKAEAGGFVCPDASGYIPYMWLCVCYDKLGDIPRARACNELAGRCKPQDENYLHNARYFASLEQTAQGDTKP</sequence>
<dbReference type="SUPFAM" id="SSF48452">
    <property type="entry name" value="TPR-like"/>
    <property type="match status" value="1"/>
</dbReference>
<evidence type="ECO:0000259" key="1">
    <source>
        <dbReference type="Pfam" id="PF00535"/>
    </source>
</evidence>
<dbReference type="Gene3D" id="1.25.40.10">
    <property type="entry name" value="Tetratricopeptide repeat domain"/>
    <property type="match status" value="1"/>
</dbReference>
<reference evidence="2" key="1">
    <citation type="journal article" date="2021" name="PeerJ">
        <title>Extensive microbial diversity within the chicken gut microbiome revealed by metagenomics and culture.</title>
        <authorList>
            <person name="Gilroy R."/>
            <person name="Ravi A."/>
            <person name="Getino M."/>
            <person name="Pursley I."/>
            <person name="Horton D.L."/>
            <person name="Alikhan N.F."/>
            <person name="Baker D."/>
            <person name="Gharbi K."/>
            <person name="Hall N."/>
            <person name="Watson M."/>
            <person name="Adriaenssens E.M."/>
            <person name="Foster-Nyarko E."/>
            <person name="Jarju S."/>
            <person name="Secka A."/>
            <person name="Antonio M."/>
            <person name="Oren A."/>
            <person name="Chaudhuri R.R."/>
            <person name="La Ragione R."/>
            <person name="Hildebrand F."/>
            <person name="Pallen M.J."/>
        </authorList>
    </citation>
    <scope>NUCLEOTIDE SEQUENCE</scope>
    <source>
        <strain evidence="2">2189</strain>
    </source>
</reference>
<reference evidence="2" key="2">
    <citation type="submission" date="2021-04" db="EMBL/GenBank/DDBJ databases">
        <authorList>
            <person name="Gilroy R."/>
        </authorList>
    </citation>
    <scope>NUCLEOTIDE SEQUENCE</scope>
    <source>
        <strain evidence="2">2189</strain>
    </source>
</reference>
<evidence type="ECO:0000313" key="2">
    <source>
        <dbReference type="EMBL" id="HIX50392.1"/>
    </source>
</evidence>
<dbReference type="EMBL" id="DXEW01000020">
    <property type="protein sequence ID" value="HIX50392.1"/>
    <property type="molecule type" value="Genomic_DNA"/>
</dbReference>
<accession>A0A9D2AU56</accession>
<gene>
    <name evidence="2" type="ORF">H9851_03820</name>
</gene>
<dbReference type="AlphaFoldDB" id="A0A9D2AU56"/>
<proteinExistence type="predicted"/>
<dbReference type="SUPFAM" id="SSF53448">
    <property type="entry name" value="Nucleotide-diphospho-sugar transferases"/>
    <property type="match status" value="1"/>
</dbReference>
<dbReference type="Proteomes" id="UP000886847">
    <property type="component" value="Unassembled WGS sequence"/>
</dbReference>
<organism evidence="2 3">
    <name type="scientific">Candidatus Borkfalkia faecavium</name>
    <dbReference type="NCBI Taxonomy" id="2838508"/>
    <lineage>
        <taxon>Bacteria</taxon>
        <taxon>Bacillati</taxon>
        <taxon>Bacillota</taxon>
        <taxon>Clostridia</taxon>
        <taxon>Christensenellales</taxon>
        <taxon>Christensenellaceae</taxon>
        <taxon>Candidatus Borkfalkia</taxon>
    </lineage>
</organism>
<dbReference type="InterPro" id="IPR029044">
    <property type="entry name" value="Nucleotide-diphossugar_trans"/>
</dbReference>
<dbReference type="CDD" id="cd02511">
    <property type="entry name" value="Beta4Glucosyltransferase"/>
    <property type="match status" value="1"/>
</dbReference>
<dbReference type="Gene3D" id="3.90.550.10">
    <property type="entry name" value="Spore Coat Polysaccharide Biosynthesis Protein SpsA, Chain A"/>
    <property type="match status" value="1"/>
</dbReference>
<feature type="domain" description="Glycosyltransferase 2-like" evidence="1">
    <location>
        <begin position="6"/>
        <end position="101"/>
    </location>
</feature>
<protein>
    <submittedName>
        <fullName evidence="2">Glycosyltransferase family 2 protein</fullName>
    </submittedName>
</protein>